<reference evidence="2 3" key="2">
    <citation type="journal article" date="2016" name="Genome Announc.">
        <title>Complete Genome Sequence of a Strain of Azospirillum thiophilum Isolated from a Sulfide Spring.</title>
        <authorList>
            <person name="Fomenkov A."/>
            <person name="Vincze T."/>
            <person name="Grabovich M."/>
            <person name="Anton B.P."/>
            <person name="Dubinina G."/>
            <person name="Orlova M."/>
            <person name="Belousova E."/>
            <person name="Roberts R.J."/>
        </authorList>
    </citation>
    <scope>NUCLEOTIDE SEQUENCE [LARGE SCALE GENOMIC DNA]</scope>
    <source>
        <strain evidence="2 3">BV-S</strain>
    </source>
</reference>
<proteinExistence type="predicted"/>
<protein>
    <submittedName>
        <fullName evidence="2">Uncharacterized protein</fullName>
    </submittedName>
</protein>
<organism evidence="2 3">
    <name type="scientific">Azospirillum thiophilum</name>
    <dbReference type="NCBI Taxonomy" id="528244"/>
    <lineage>
        <taxon>Bacteria</taxon>
        <taxon>Pseudomonadati</taxon>
        <taxon>Pseudomonadota</taxon>
        <taxon>Alphaproteobacteria</taxon>
        <taxon>Rhodospirillales</taxon>
        <taxon>Azospirillaceae</taxon>
        <taxon>Azospirillum</taxon>
    </lineage>
</organism>
<sequence>MPNLEATDWRVCHAARFDSPGEVRRIQFRLGERLVILAVGEVPVVCDIIAPGVYTVDIPAHYPRASFPVLVVAVPSIVAYLLAHGGPTKALPAVPLADPHTGGARR</sequence>
<keyword evidence="3" id="KW-1185">Reference proteome</keyword>
<dbReference type="AlphaFoldDB" id="A0AAC8VX19"/>
<evidence type="ECO:0000256" key="1">
    <source>
        <dbReference type="SAM" id="Phobius"/>
    </source>
</evidence>
<dbReference type="Proteomes" id="UP000069935">
    <property type="component" value="Chromosome 1"/>
</dbReference>
<dbReference type="EMBL" id="CP012401">
    <property type="protein sequence ID" value="ALG71097.1"/>
    <property type="molecule type" value="Genomic_DNA"/>
</dbReference>
<dbReference type="KEGG" id="ati:AL072_09420"/>
<name>A0AAC8VX19_9PROT</name>
<evidence type="ECO:0000313" key="2">
    <source>
        <dbReference type="EMBL" id="ALG71097.1"/>
    </source>
</evidence>
<gene>
    <name evidence="2" type="ORF">AL072_09420</name>
</gene>
<feature type="transmembrane region" description="Helical" evidence="1">
    <location>
        <begin position="34"/>
        <end position="53"/>
    </location>
</feature>
<keyword evidence="1" id="KW-0812">Transmembrane</keyword>
<keyword evidence="1" id="KW-1133">Transmembrane helix</keyword>
<keyword evidence="1" id="KW-0472">Membrane</keyword>
<reference evidence="3" key="1">
    <citation type="submission" date="2015-08" db="EMBL/GenBank/DDBJ databases">
        <title>Complete Genome Sequence of Azospirillum thiophilum BV-S.</title>
        <authorList>
            <person name="Fomenkov A."/>
            <person name="Vincze T."/>
            <person name="Grabovich M."/>
            <person name="Dubinina G."/>
            <person name="Orlova M."/>
            <person name="Belousova E."/>
            <person name="Roberts R.J."/>
        </authorList>
    </citation>
    <scope>NUCLEOTIDE SEQUENCE [LARGE SCALE GENOMIC DNA]</scope>
    <source>
        <strain evidence="3">BV-S</strain>
    </source>
</reference>
<accession>A0AAC8VX19</accession>
<evidence type="ECO:0000313" key="3">
    <source>
        <dbReference type="Proteomes" id="UP000069935"/>
    </source>
</evidence>
<feature type="transmembrane region" description="Helical" evidence="1">
    <location>
        <begin position="65"/>
        <end position="83"/>
    </location>
</feature>